<dbReference type="PANTHER" id="PTHR33840:SF1">
    <property type="entry name" value="TLE1 PHOSPHOLIPASE DOMAIN-CONTAINING PROTEIN"/>
    <property type="match status" value="1"/>
</dbReference>
<gene>
    <name evidence="2" type="ORF">WJX81_005492</name>
</gene>
<keyword evidence="3" id="KW-1185">Reference proteome</keyword>
<organism evidence="2 3">
    <name type="scientific">Elliptochloris bilobata</name>
    <dbReference type="NCBI Taxonomy" id="381761"/>
    <lineage>
        <taxon>Eukaryota</taxon>
        <taxon>Viridiplantae</taxon>
        <taxon>Chlorophyta</taxon>
        <taxon>core chlorophytes</taxon>
        <taxon>Trebouxiophyceae</taxon>
        <taxon>Trebouxiophyceae incertae sedis</taxon>
        <taxon>Elliptochloris clade</taxon>
        <taxon>Elliptochloris</taxon>
    </lineage>
</organism>
<dbReference type="AlphaFoldDB" id="A0AAW1SJ51"/>
<dbReference type="EMBL" id="JALJOU010000001">
    <property type="protein sequence ID" value="KAK9846504.1"/>
    <property type="molecule type" value="Genomic_DNA"/>
</dbReference>
<feature type="domain" description="T6SS Phospholipase effector Tle1-like catalytic" evidence="1">
    <location>
        <begin position="99"/>
        <end position="170"/>
    </location>
</feature>
<dbReference type="Proteomes" id="UP001445335">
    <property type="component" value="Unassembled WGS sequence"/>
</dbReference>
<dbReference type="InterPro" id="IPR018712">
    <property type="entry name" value="Tle1-like_cat"/>
</dbReference>
<name>A0AAW1SJ51_9CHLO</name>
<evidence type="ECO:0000313" key="3">
    <source>
        <dbReference type="Proteomes" id="UP001445335"/>
    </source>
</evidence>
<evidence type="ECO:0000259" key="1">
    <source>
        <dbReference type="Pfam" id="PF09994"/>
    </source>
</evidence>
<reference evidence="2 3" key="1">
    <citation type="journal article" date="2024" name="Nat. Commun.">
        <title>Phylogenomics reveals the evolutionary origins of lichenization in chlorophyte algae.</title>
        <authorList>
            <person name="Puginier C."/>
            <person name="Libourel C."/>
            <person name="Otte J."/>
            <person name="Skaloud P."/>
            <person name="Haon M."/>
            <person name="Grisel S."/>
            <person name="Petersen M."/>
            <person name="Berrin J.G."/>
            <person name="Delaux P.M."/>
            <person name="Dal Grande F."/>
            <person name="Keller J."/>
        </authorList>
    </citation>
    <scope>NUCLEOTIDE SEQUENCE [LARGE SCALE GENOMIC DNA]</scope>
    <source>
        <strain evidence="2 3">SAG 245.80</strain>
    </source>
</reference>
<proteinExistence type="predicted"/>
<comment type="caution">
    <text evidence="2">The sequence shown here is derived from an EMBL/GenBank/DDBJ whole genome shotgun (WGS) entry which is preliminary data.</text>
</comment>
<evidence type="ECO:0000313" key="2">
    <source>
        <dbReference type="EMBL" id="KAK9846504.1"/>
    </source>
</evidence>
<accession>A0AAW1SJ51</accession>
<dbReference type="Pfam" id="PF09994">
    <property type="entry name" value="T6SS_Tle1-like_cat"/>
    <property type="match status" value="2"/>
</dbReference>
<sequence>MTAIISSHLLGNDSFCLDSRHCPAARRVTQHVSMMQKSRPGSSAVFGEGTGVVGCYYPGVGLAGSPDLAGFTNYLVNGATANDIQDRISTTDPAVTFDDMCRKVYRMYRSRDDEYKPGSTYVEEFKADFSHVRQKDKPLIKFMGLFDTVGSLGVPMVAAGIGLEYEFYDQRFVPFRTTGGLLERAAHSILDVTDLLGINIEPTLECSVTALEWMLSCVAKTDRTLLDRGEREKVIERCMKEEPLQYHIPFFPRALKKNAFDELADRFFGKLSPFTALGLRDRDIPVYSGANFISPTSEASEPPGISLRASTLGTKLQERSAEARTCKATSAQLSGPDRVQCHSSCRRPALPRAASSDLASATTFSVGKDVIGCFFQGIGLAGSPNFAGFETYLVNGAVADDIADKCIAAYKMIVCNWKEGSEVWMTGLSRGAFTIRSVAGMINNWGILDRSQPAVAAQLDEFCCALYRHYRSRDAQYVPGSPYVAEYQAKYCHKLQGRPPIKFMGLLDTVGALGVPNLAAGIGVSYEFYDQFVSSSVENVYQALACHDRLSVFEPCFARRTKPGPGVTKEVWFPGAHYDIGRQRFVPFRTTGGLLERAAHRVCDVTNLGGIDIEPTKTCSHAVLKWMLQCMADTDAALVDPAQRDAVLGRCLQAGPDGLFIFPALMQNAYDIVCKRVFGKLSPFTNIALRDRDIPLYSDANFHSNAANAPNAGSFVSPGSGFRSRAFNTYVAQRPGGVLWVA</sequence>
<feature type="domain" description="T6SS Phospholipase effector Tle1-like catalytic" evidence="1">
    <location>
        <begin position="374"/>
        <end position="629"/>
    </location>
</feature>
<protein>
    <recommendedName>
        <fullName evidence="1">T6SS Phospholipase effector Tle1-like catalytic domain-containing protein</fullName>
    </recommendedName>
</protein>
<dbReference type="PANTHER" id="PTHR33840">
    <property type="match status" value="1"/>
</dbReference>